<evidence type="ECO:0000256" key="11">
    <source>
        <dbReference type="ARBA" id="ARBA00023136"/>
    </source>
</evidence>
<evidence type="ECO:0000256" key="9">
    <source>
        <dbReference type="ARBA" id="ARBA00023010"/>
    </source>
</evidence>
<dbReference type="GO" id="GO:0005743">
    <property type="term" value="C:mitochondrial inner membrane"/>
    <property type="evidence" value="ECO:0007669"/>
    <property type="project" value="UniProtKB-SubCell"/>
</dbReference>
<comment type="subcellular location">
    <subcellularLocation>
        <location evidence="1">Mitochondrion inner membrane</location>
        <topology evidence="1">Single-pass membrane protein</topology>
    </subcellularLocation>
</comment>
<evidence type="ECO:0000256" key="8">
    <source>
        <dbReference type="ARBA" id="ARBA00022989"/>
    </source>
</evidence>
<evidence type="ECO:0000313" key="13">
    <source>
        <dbReference type="EMBL" id="CEQ40008.1"/>
    </source>
</evidence>
<evidence type="ECO:0000256" key="2">
    <source>
        <dbReference type="ARBA" id="ARBA00006355"/>
    </source>
</evidence>
<evidence type="ECO:0000256" key="4">
    <source>
        <dbReference type="ARBA" id="ARBA00022448"/>
    </source>
</evidence>
<feature type="compositionally biased region" description="Pro residues" evidence="12">
    <location>
        <begin position="264"/>
        <end position="284"/>
    </location>
</feature>
<keyword evidence="10" id="KW-0496">Mitochondrion</keyword>
<dbReference type="Proteomes" id="UP000243876">
    <property type="component" value="Unassembled WGS sequence"/>
</dbReference>
<evidence type="ECO:0000256" key="3">
    <source>
        <dbReference type="ARBA" id="ARBA00020796"/>
    </source>
</evidence>
<evidence type="ECO:0000256" key="6">
    <source>
        <dbReference type="ARBA" id="ARBA00022792"/>
    </source>
</evidence>
<dbReference type="EMBL" id="CENE01000004">
    <property type="protein sequence ID" value="CEQ40008.1"/>
    <property type="molecule type" value="Genomic_DNA"/>
</dbReference>
<accession>A0A0D6EJS6</accession>
<feature type="compositionally biased region" description="Basic and acidic residues" evidence="12">
    <location>
        <begin position="207"/>
        <end position="224"/>
    </location>
</feature>
<sequence>MSAFLVLTAGLTGAYFYDRQECKRLQQEYIDKVKWMSEQEMDSTELPRKVKVLGARVPDDGELERGAKWFKRYMKPILVASGTDYVLKVGTNPGGLGRTLAHEIRGRRITQAARDAPGSVQIANTPQANMNAVLAERDLDDEKREKDGAVVLLGRGALKEYLWALKKGYGEPIDLREEARLEGLGLGSNERRKDGRWEREEELMVRELDKEDEKNPNAPFEDKLPVGLQGLDAEDDSPSSSAAPTPSQSGNVFPYSPYRAVQPSPTPSSPSTPAAPEPPLIIPPSDIPAQPPLLLVPFSYPFGIRTWFPKLLHFWNHRADVALGGEYALALILSQTRPFEAPLQPLQGILDDEEVAAIRRGEHHEQPMTEGVLTGSKDLDFLAETDEKPEHFKKAYRTMPKGHEYLRRAYYTDDLPPRLKTARELASGERERTKSEESYPPKIESELRKERLDKELRWRRELEGWAIQRAGSGVAWNEGEEDKFRVIEMPGEREREELERRRREFEDAKRRERDEREAKWREEFEPENVQ</sequence>
<dbReference type="Pfam" id="PF11711">
    <property type="entry name" value="Tim54"/>
    <property type="match status" value="1"/>
</dbReference>
<evidence type="ECO:0000256" key="10">
    <source>
        <dbReference type="ARBA" id="ARBA00023128"/>
    </source>
</evidence>
<keyword evidence="8" id="KW-1133">Transmembrane helix</keyword>
<feature type="region of interest" description="Disordered" evidence="12">
    <location>
        <begin position="207"/>
        <end position="284"/>
    </location>
</feature>
<keyword evidence="11" id="KW-0472">Membrane</keyword>
<name>A0A0D6EJS6_SPOSA</name>
<protein>
    <recommendedName>
        <fullName evidence="3">Mitochondrial import inner membrane translocase subunit TIM54</fullName>
    </recommendedName>
</protein>
<feature type="compositionally biased region" description="Low complexity" evidence="12">
    <location>
        <begin position="238"/>
        <end position="249"/>
    </location>
</feature>
<evidence type="ECO:0000313" key="14">
    <source>
        <dbReference type="Proteomes" id="UP000243876"/>
    </source>
</evidence>
<keyword evidence="7" id="KW-0653">Protein transport</keyword>
<gene>
    <name evidence="13" type="primary">SPOSA6832_01582</name>
</gene>
<evidence type="ECO:0000256" key="7">
    <source>
        <dbReference type="ARBA" id="ARBA00022927"/>
    </source>
</evidence>
<evidence type="ECO:0000256" key="5">
    <source>
        <dbReference type="ARBA" id="ARBA00022692"/>
    </source>
</evidence>
<keyword evidence="14" id="KW-1185">Reference proteome</keyword>
<proteinExistence type="inferred from homology"/>
<keyword evidence="4" id="KW-0813">Transport</keyword>
<dbReference type="GO" id="GO:0015031">
    <property type="term" value="P:protein transport"/>
    <property type="evidence" value="ECO:0007669"/>
    <property type="project" value="UniProtKB-KW"/>
</dbReference>
<dbReference type="AlphaFoldDB" id="A0A0D6EJS6"/>
<keyword evidence="6" id="KW-0999">Mitochondrion inner membrane</keyword>
<comment type="similarity">
    <text evidence="2">Belongs to the TIM54 family.</text>
</comment>
<evidence type="ECO:0000256" key="12">
    <source>
        <dbReference type="SAM" id="MobiDB-lite"/>
    </source>
</evidence>
<feature type="region of interest" description="Disordered" evidence="12">
    <location>
        <begin position="493"/>
        <end position="530"/>
    </location>
</feature>
<evidence type="ECO:0000256" key="1">
    <source>
        <dbReference type="ARBA" id="ARBA00004434"/>
    </source>
</evidence>
<reference evidence="14" key="1">
    <citation type="submission" date="2015-02" db="EMBL/GenBank/DDBJ databases">
        <authorList>
            <person name="Gon?alves P."/>
        </authorList>
    </citation>
    <scope>NUCLEOTIDE SEQUENCE [LARGE SCALE GENOMIC DNA]</scope>
</reference>
<keyword evidence="9" id="KW-0811">Translocation</keyword>
<organism evidence="13 14">
    <name type="scientific">Sporidiobolus salmonicolor</name>
    <name type="common">Yeast-like fungus</name>
    <name type="synonym">Sporobolomyces salmonicolor</name>
    <dbReference type="NCBI Taxonomy" id="5005"/>
    <lineage>
        <taxon>Eukaryota</taxon>
        <taxon>Fungi</taxon>
        <taxon>Dikarya</taxon>
        <taxon>Basidiomycota</taxon>
        <taxon>Pucciniomycotina</taxon>
        <taxon>Microbotryomycetes</taxon>
        <taxon>Sporidiobolales</taxon>
        <taxon>Sporidiobolaceae</taxon>
        <taxon>Sporobolomyces</taxon>
    </lineage>
</organism>
<dbReference type="OrthoDB" id="5598305at2759"/>
<keyword evidence="5" id="KW-0812">Transmembrane</keyword>
<feature type="compositionally biased region" description="Basic and acidic residues" evidence="12">
    <location>
        <begin position="493"/>
        <end position="523"/>
    </location>
</feature>
<dbReference type="InterPro" id="IPR021056">
    <property type="entry name" value="Mt_import_IM_translocase_Tim54"/>
</dbReference>